<dbReference type="Gene3D" id="3.40.50.720">
    <property type="entry name" value="NAD(P)-binding Rossmann-like Domain"/>
    <property type="match status" value="1"/>
</dbReference>
<gene>
    <name evidence="4" type="ORF">F5544_14960</name>
</gene>
<evidence type="ECO:0000256" key="3">
    <source>
        <dbReference type="RuleBase" id="RU000363"/>
    </source>
</evidence>
<organism evidence="4 5">
    <name type="scientific">Nocardia arthritidis</name>
    <dbReference type="NCBI Taxonomy" id="228602"/>
    <lineage>
        <taxon>Bacteria</taxon>
        <taxon>Bacillati</taxon>
        <taxon>Actinomycetota</taxon>
        <taxon>Actinomycetes</taxon>
        <taxon>Mycobacteriales</taxon>
        <taxon>Nocardiaceae</taxon>
        <taxon>Nocardia</taxon>
    </lineage>
</organism>
<dbReference type="RefSeq" id="WP_167473785.1">
    <property type="nucleotide sequence ID" value="NZ_CP046172.1"/>
</dbReference>
<comment type="similarity">
    <text evidence="1 3">Belongs to the short-chain dehydrogenases/reductases (SDR) family.</text>
</comment>
<dbReference type="Pfam" id="PF00106">
    <property type="entry name" value="adh_short"/>
    <property type="match status" value="1"/>
</dbReference>
<evidence type="ECO:0000313" key="5">
    <source>
        <dbReference type="Proteomes" id="UP000503540"/>
    </source>
</evidence>
<protein>
    <submittedName>
        <fullName evidence="4">SDR family NAD(P)-dependent oxidoreductase</fullName>
    </submittedName>
</protein>
<dbReference type="PANTHER" id="PTHR44196">
    <property type="entry name" value="DEHYDROGENASE/REDUCTASE SDR FAMILY MEMBER 7B"/>
    <property type="match status" value="1"/>
</dbReference>
<accession>A0A6G9YCU5</accession>
<dbReference type="InterPro" id="IPR036291">
    <property type="entry name" value="NAD(P)-bd_dom_sf"/>
</dbReference>
<dbReference type="InterPro" id="IPR002347">
    <property type="entry name" value="SDR_fam"/>
</dbReference>
<dbReference type="GO" id="GO:0016020">
    <property type="term" value="C:membrane"/>
    <property type="evidence" value="ECO:0007669"/>
    <property type="project" value="TreeGrafter"/>
</dbReference>
<sequence>MLEFRTSPNHRRIEPVESIAGLRILLTDACSGVGRATAALLASRGARLLLVGRRGDRLVPLSEELGRVGAQVHWCRCDIAALGDVDQLTDWVLREFGSVDVLINNAGRPLCRPLAQSVDRFRDYQRTMAAEYFGPLRLTLGLLPAMLAAGSGQVINVAPENTGPTPNFAPYMSAQAAWTAFAECAAAELSAQGVQVTSVRYAGVSAAEEPDFGFDAETVARKVAAVIQVRQLRQEARMPPEAARAGVRLSRAFG</sequence>
<dbReference type="GO" id="GO:0016491">
    <property type="term" value="F:oxidoreductase activity"/>
    <property type="evidence" value="ECO:0007669"/>
    <property type="project" value="UniProtKB-KW"/>
</dbReference>
<name>A0A6G9YCU5_9NOCA</name>
<evidence type="ECO:0000313" key="4">
    <source>
        <dbReference type="EMBL" id="QIS10876.1"/>
    </source>
</evidence>
<reference evidence="4 5" key="1">
    <citation type="journal article" date="2019" name="ACS Chem. Biol.">
        <title>Identification and Mobilization of a Cryptic Antibiotic Biosynthesis Gene Locus from a Human-Pathogenic Nocardia Isolate.</title>
        <authorList>
            <person name="Herisse M."/>
            <person name="Ishida K."/>
            <person name="Porter J.L."/>
            <person name="Howden B."/>
            <person name="Hertweck C."/>
            <person name="Stinear T.P."/>
            <person name="Pidot S.J."/>
        </authorList>
    </citation>
    <scope>NUCLEOTIDE SEQUENCE [LARGE SCALE GENOMIC DNA]</scope>
    <source>
        <strain evidence="4 5">AUSMDU00012717</strain>
    </source>
</reference>
<dbReference type="KEGG" id="nah:F5544_14960"/>
<proteinExistence type="inferred from homology"/>
<evidence type="ECO:0000256" key="2">
    <source>
        <dbReference type="ARBA" id="ARBA00023002"/>
    </source>
</evidence>
<dbReference type="Proteomes" id="UP000503540">
    <property type="component" value="Chromosome"/>
</dbReference>
<dbReference type="EMBL" id="CP046172">
    <property type="protein sequence ID" value="QIS10876.1"/>
    <property type="molecule type" value="Genomic_DNA"/>
</dbReference>
<dbReference type="AlphaFoldDB" id="A0A6G9YCU5"/>
<evidence type="ECO:0000256" key="1">
    <source>
        <dbReference type="ARBA" id="ARBA00006484"/>
    </source>
</evidence>
<keyword evidence="2" id="KW-0560">Oxidoreductase</keyword>
<dbReference type="PRINTS" id="PR00081">
    <property type="entry name" value="GDHRDH"/>
</dbReference>
<dbReference type="PRINTS" id="PR00080">
    <property type="entry name" value="SDRFAMILY"/>
</dbReference>
<keyword evidence="5" id="KW-1185">Reference proteome</keyword>
<dbReference type="PANTHER" id="PTHR44196:SF1">
    <property type="entry name" value="DEHYDROGENASE_REDUCTASE SDR FAMILY MEMBER 7B"/>
    <property type="match status" value="1"/>
</dbReference>
<dbReference type="SUPFAM" id="SSF51735">
    <property type="entry name" value="NAD(P)-binding Rossmann-fold domains"/>
    <property type="match status" value="1"/>
</dbReference>